<evidence type="ECO:0000256" key="1">
    <source>
        <dbReference type="ARBA" id="ARBA00004370"/>
    </source>
</evidence>
<protein>
    <submittedName>
        <fullName evidence="7">YqaE/Pmp3 family membrane protein</fullName>
    </submittedName>
</protein>
<feature type="transmembrane region" description="Helical" evidence="6">
    <location>
        <begin position="5"/>
        <end position="22"/>
    </location>
</feature>
<proteinExistence type="inferred from homology"/>
<evidence type="ECO:0000256" key="3">
    <source>
        <dbReference type="ARBA" id="ARBA00022692"/>
    </source>
</evidence>
<evidence type="ECO:0000256" key="4">
    <source>
        <dbReference type="ARBA" id="ARBA00022989"/>
    </source>
</evidence>
<keyword evidence="8" id="KW-1185">Reference proteome</keyword>
<evidence type="ECO:0000256" key="6">
    <source>
        <dbReference type="SAM" id="Phobius"/>
    </source>
</evidence>
<feature type="transmembrane region" description="Helical" evidence="6">
    <location>
        <begin position="28"/>
        <end position="49"/>
    </location>
</feature>
<comment type="caution">
    <text evidence="7">The sequence shown here is derived from an EMBL/GenBank/DDBJ whole genome shotgun (WGS) entry which is preliminary data.</text>
</comment>
<dbReference type="PROSITE" id="PS01309">
    <property type="entry name" value="UPF0057"/>
    <property type="match status" value="1"/>
</dbReference>
<gene>
    <name evidence="7" type="ORF">V6255_06545</name>
</gene>
<keyword evidence="3 6" id="KW-0812">Transmembrane</keyword>
<organism evidence="7 8">
    <name type="scientific">Psychromonas arctica</name>
    <dbReference type="NCBI Taxonomy" id="168275"/>
    <lineage>
        <taxon>Bacteria</taxon>
        <taxon>Pseudomonadati</taxon>
        <taxon>Pseudomonadota</taxon>
        <taxon>Gammaproteobacteria</taxon>
        <taxon>Alteromonadales</taxon>
        <taxon>Psychromonadaceae</taxon>
        <taxon>Psychromonas</taxon>
    </lineage>
</organism>
<dbReference type="Proteomes" id="UP001366060">
    <property type="component" value="Unassembled WGS sequence"/>
</dbReference>
<dbReference type="InterPro" id="IPR000612">
    <property type="entry name" value="PMP3"/>
</dbReference>
<evidence type="ECO:0000256" key="2">
    <source>
        <dbReference type="ARBA" id="ARBA00009530"/>
    </source>
</evidence>
<dbReference type="PANTHER" id="PTHR21659">
    <property type="entry name" value="HYDROPHOBIC PROTEIN RCI2 LOW TEMPERATURE AND SALT RESPONSIVE PROTEIN LTI6 -RELATED"/>
    <property type="match status" value="1"/>
</dbReference>
<evidence type="ECO:0000313" key="7">
    <source>
        <dbReference type="EMBL" id="MEL0658800.1"/>
    </source>
</evidence>
<reference evidence="7 8" key="1">
    <citation type="submission" date="2024-02" db="EMBL/GenBank/DDBJ databases">
        <title>Bacteria isolated from the canopy kelp, Nereocystis luetkeana.</title>
        <authorList>
            <person name="Pfister C.A."/>
            <person name="Younker I.T."/>
            <person name="Light S.H."/>
        </authorList>
    </citation>
    <scope>NUCLEOTIDE SEQUENCE [LARGE SCALE GENOMIC DNA]</scope>
    <source>
        <strain evidence="7 8">TI.2.07</strain>
    </source>
</reference>
<dbReference type="PANTHER" id="PTHR21659:SF42">
    <property type="entry name" value="UPF0057 MEMBRANE PROTEIN ZK632.10-RELATED"/>
    <property type="match status" value="1"/>
</dbReference>
<accession>A0ABU9HA85</accession>
<name>A0ABU9HA85_9GAMM</name>
<comment type="subcellular location">
    <subcellularLocation>
        <location evidence="1">Membrane</location>
    </subcellularLocation>
</comment>
<sequence>MNQLINILICIFLPPLAVLLKFGLGKDFFINLILSIFFWVPGIIHALWVTTK</sequence>
<evidence type="ECO:0000313" key="8">
    <source>
        <dbReference type="Proteomes" id="UP001366060"/>
    </source>
</evidence>
<evidence type="ECO:0000256" key="5">
    <source>
        <dbReference type="ARBA" id="ARBA00023136"/>
    </source>
</evidence>
<dbReference type="RefSeq" id="WP_341627429.1">
    <property type="nucleotide sequence ID" value="NZ_JBAKBA010000011.1"/>
</dbReference>
<dbReference type="Pfam" id="PF01679">
    <property type="entry name" value="Pmp3"/>
    <property type="match status" value="1"/>
</dbReference>
<keyword evidence="4 6" id="KW-1133">Transmembrane helix</keyword>
<keyword evidence="5 6" id="KW-0472">Membrane</keyword>
<comment type="similarity">
    <text evidence="2">Belongs to the UPF0057 (PMP3) family.</text>
</comment>
<dbReference type="EMBL" id="JBAKBA010000011">
    <property type="protein sequence ID" value="MEL0658800.1"/>
    <property type="molecule type" value="Genomic_DNA"/>
</dbReference>